<dbReference type="Proteomes" id="UP000184109">
    <property type="component" value="Unassembled WGS sequence"/>
</dbReference>
<keyword evidence="2" id="KW-1185">Reference proteome</keyword>
<dbReference type="InterPro" id="IPR029044">
    <property type="entry name" value="Nucleotide-diphossugar_trans"/>
</dbReference>
<dbReference type="STRING" id="1195760.SAMN05444281_2729"/>
<evidence type="ECO:0008006" key="3">
    <source>
        <dbReference type="Google" id="ProtNLM"/>
    </source>
</evidence>
<dbReference type="NCBIfam" id="TIGR04282">
    <property type="entry name" value="glyco_like_cofC"/>
    <property type="match status" value="1"/>
</dbReference>
<reference evidence="2" key="1">
    <citation type="submission" date="2016-11" db="EMBL/GenBank/DDBJ databases">
        <authorList>
            <person name="Varghese N."/>
            <person name="Submissions S."/>
        </authorList>
    </citation>
    <scope>NUCLEOTIDE SEQUENCE [LARGE SCALE GENOMIC DNA]</scope>
    <source>
        <strain evidence="2">DSM 100572</strain>
    </source>
</reference>
<dbReference type="OrthoDB" id="9798250at2"/>
<dbReference type="PANTHER" id="PTHR36529:SF1">
    <property type="entry name" value="GLYCOSYLTRANSFERASE"/>
    <property type="match status" value="1"/>
</dbReference>
<evidence type="ECO:0000313" key="1">
    <source>
        <dbReference type="EMBL" id="SHH92101.1"/>
    </source>
</evidence>
<dbReference type="EMBL" id="FQXQ01000007">
    <property type="protein sequence ID" value="SHH92101.1"/>
    <property type="molecule type" value="Genomic_DNA"/>
</dbReference>
<gene>
    <name evidence="1" type="ORF">SAMN05444281_2729</name>
</gene>
<proteinExistence type="predicted"/>
<sequence length="202" mass="23187">MSKQLLIIFIRKPELGKVKTRLAKDTSDEVALAVYKDLLIHTHQITKDLEVDKWVFYTDDIEFDDLWDEGDYMKMIQAEGDLGAKMQDAFFKGFGAGYFEIIIIGSDVDTLSKEILEEAFEQVKEQPVIGPSEDGGYYLLGLEEPRTDVFTNKEWGTDTVLRDTLIDLADEEVAILEELNDIDLLEDIEEDSLLFHHVKDFK</sequence>
<dbReference type="RefSeq" id="WP_073122479.1">
    <property type="nucleotide sequence ID" value="NZ_BMEN01000007.1"/>
</dbReference>
<evidence type="ECO:0000313" key="2">
    <source>
        <dbReference type="Proteomes" id="UP000184109"/>
    </source>
</evidence>
<dbReference type="InterPro" id="IPR018641">
    <property type="entry name" value="Trfase_1_rSAM/seldom-assoc"/>
</dbReference>
<dbReference type="SUPFAM" id="SSF53448">
    <property type="entry name" value="Nucleotide-diphospho-sugar transferases"/>
    <property type="match status" value="1"/>
</dbReference>
<dbReference type="AlphaFoldDB" id="A0A1M5WX84"/>
<dbReference type="PANTHER" id="PTHR36529">
    <property type="entry name" value="SLL1095 PROTEIN"/>
    <property type="match status" value="1"/>
</dbReference>
<protein>
    <recommendedName>
        <fullName evidence="3">Glycosyltransferase</fullName>
    </recommendedName>
</protein>
<dbReference type="Pfam" id="PF09837">
    <property type="entry name" value="DUF2064"/>
    <property type="match status" value="1"/>
</dbReference>
<dbReference type="Gene3D" id="3.90.550.10">
    <property type="entry name" value="Spore Coat Polysaccharide Biosynthesis Protein SpsA, Chain A"/>
    <property type="match status" value="1"/>
</dbReference>
<accession>A0A1M5WX84</accession>
<name>A0A1M5WX84_9FLAO</name>
<organism evidence="1 2">
    <name type="scientific">Wenyingzhuangia marina</name>
    <dbReference type="NCBI Taxonomy" id="1195760"/>
    <lineage>
        <taxon>Bacteria</taxon>
        <taxon>Pseudomonadati</taxon>
        <taxon>Bacteroidota</taxon>
        <taxon>Flavobacteriia</taxon>
        <taxon>Flavobacteriales</taxon>
        <taxon>Flavobacteriaceae</taxon>
        <taxon>Wenyingzhuangia</taxon>
    </lineage>
</organism>